<dbReference type="CDD" id="cd07400">
    <property type="entry name" value="MPP_1"/>
    <property type="match status" value="1"/>
</dbReference>
<dbReference type="RefSeq" id="WP_147146637.1">
    <property type="nucleotide sequence ID" value="NZ_BJXN01000006.1"/>
</dbReference>
<dbReference type="SUPFAM" id="SSF56300">
    <property type="entry name" value="Metallo-dependent phosphatases"/>
    <property type="match status" value="1"/>
</dbReference>
<dbReference type="Gene3D" id="3.60.21.10">
    <property type="match status" value="1"/>
</dbReference>
<dbReference type="AlphaFoldDB" id="A0A511RJ08"/>
<evidence type="ECO:0000256" key="4">
    <source>
        <dbReference type="ARBA" id="ARBA00025742"/>
    </source>
</evidence>
<organism evidence="6 7">
    <name type="scientific">Oceanithermus desulfurans NBRC 100063</name>
    <dbReference type="NCBI Taxonomy" id="1227550"/>
    <lineage>
        <taxon>Bacteria</taxon>
        <taxon>Thermotogati</taxon>
        <taxon>Deinococcota</taxon>
        <taxon>Deinococci</taxon>
        <taxon>Thermales</taxon>
        <taxon>Thermaceae</taxon>
        <taxon>Oceanithermus</taxon>
    </lineage>
</organism>
<dbReference type="GO" id="GO:0046872">
    <property type="term" value="F:metal ion binding"/>
    <property type="evidence" value="ECO:0007669"/>
    <property type="project" value="UniProtKB-KW"/>
</dbReference>
<feature type="domain" description="Calcineurin-like phosphoesterase" evidence="5">
    <location>
        <begin position="3"/>
        <end position="184"/>
    </location>
</feature>
<dbReference type="PANTHER" id="PTHR42988">
    <property type="entry name" value="PHOSPHOHYDROLASE"/>
    <property type="match status" value="1"/>
</dbReference>
<dbReference type="InterPro" id="IPR029052">
    <property type="entry name" value="Metallo-depent_PP-like"/>
</dbReference>
<dbReference type="OrthoDB" id="9780884at2"/>
<keyword evidence="1" id="KW-0479">Metal-binding</keyword>
<comment type="similarity">
    <text evidence="4">Belongs to the cyclic nucleotide phosphodiesterase class-III family.</text>
</comment>
<evidence type="ECO:0000313" key="7">
    <source>
        <dbReference type="Proteomes" id="UP000321827"/>
    </source>
</evidence>
<dbReference type="InterPro" id="IPR050884">
    <property type="entry name" value="CNP_phosphodiesterase-III"/>
</dbReference>
<proteinExistence type="inferred from homology"/>
<comment type="caution">
    <text evidence="6">The sequence shown here is derived from an EMBL/GenBank/DDBJ whole genome shotgun (WGS) entry which is preliminary data.</text>
</comment>
<sequence length="247" mass="28110">MTRLYHISDIHVASKYFQPQLMEQLVDEVNRERPDLLVISGDLTDRGLAYEYEEAARWTARFEVPMLVTPGNHDSRNVGYVHFEELYGSRYRVVRLPGVHIVAADSSEPDLDEGRIGRSLYPWLHEALSSAAPGDLKVFVTHHHLLPVPGAGRERNILQDAGDLLKVLVDHGVELVLNGHKHVPWVWRFEEMLIVNAGTATTNRLRGKGRPSYAVIDLTDEAITVRHKYYDGSEDTLHHPLKRRTLT</sequence>
<dbReference type="Pfam" id="PF00149">
    <property type="entry name" value="Metallophos"/>
    <property type="match status" value="1"/>
</dbReference>
<evidence type="ECO:0000256" key="2">
    <source>
        <dbReference type="ARBA" id="ARBA00022801"/>
    </source>
</evidence>
<gene>
    <name evidence="6" type="ORF">ODE01S_10690</name>
</gene>
<dbReference type="InterPro" id="IPR004843">
    <property type="entry name" value="Calcineurin-like_PHP"/>
</dbReference>
<evidence type="ECO:0000313" key="6">
    <source>
        <dbReference type="EMBL" id="GEM89635.1"/>
    </source>
</evidence>
<dbReference type="PANTHER" id="PTHR42988:SF2">
    <property type="entry name" value="CYCLIC NUCLEOTIDE PHOSPHODIESTERASE CBUA0032-RELATED"/>
    <property type="match status" value="1"/>
</dbReference>
<reference evidence="6 7" key="1">
    <citation type="submission" date="2019-07" db="EMBL/GenBank/DDBJ databases">
        <title>Whole genome shotgun sequence of Oceanithermus desulfurans NBRC 100063.</title>
        <authorList>
            <person name="Hosoyama A."/>
            <person name="Uohara A."/>
            <person name="Ohji S."/>
            <person name="Ichikawa N."/>
        </authorList>
    </citation>
    <scope>NUCLEOTIDE SEQUENCE [LARGE SCALE GENOMIC DNA]</scope>
    <source>
        <strain evidence="6 7">NBRC 100063</strain>
    </source>
</reference>
<dbReference type="GO" id="GO:0016787">
    <property type="term" value="F:hydrolase activity"/>
    <property type="evidence" value="ECO:0007669"/>
    <property type="project" value="UniProtKB-KW"/>
</dbReference>
<name>A0A511RJ08_9DEIN</name>
<dbReference type="EMBL" id="BJXN01000006">
    <property type="protein sequence ID" value="GEM89635.1"/>
    <property type="molecule type" value="Genomic_DNA"/>
</dbReference>
<protein>
    <submittedName>
        <fullName evidence="6">3',5'-cyclic-nucleotide phosphodiesterase</fullName>
    </submittedName>
</protein>
<dbReference type="Proteomes" id="UP000321827">
    <property type="component" value="Unassembled WGS sequence"/>
</dbReference>
<keyword evidence="3" id="KW-0408">Iron</keyword>
<keyword evidence="2" id="KW-0378">Hydrolase</keyword>
<accession>A0A511RJ08</accession>
<evidence type="ECO:0000259" key="5">
    <source>
        <dbReference type="Pfam" id="PF00149"/>
    </source>
</evidence>
<evidence type="ECO:0000256" key="1">
    <source>
        <dbReference type="ARBA" id="ARBA00022723"/>
    </source>
</evidence>
<evidence type="ECO:0000256" key="3">
    <source>
        <dbReference type="ARBA" id="ARBA00023004"/>
    </source>
</evidence>